<dbReference type="Proteomes" id="UP000028990">
    <property type="component" value="Unassembled WGS sequence"/>
</dbReference>
<name>A0A091CUT2_FUKDA</name>
<dbReference type="AlphaFoldDB" id="A0A091CUT2"/>
<gene>
    <name evidence="1" type="ORF">H920_16347</name>
</gene>
<proteinExistence type="predicted"/>
<protein>
    <submittedName>
        <fullName evidence="1">Uncharacterized protein</fullName>
    </submittedName>
</protein>
<organism evidence="1 2">
    <name type="scientific">Fukomys damarensis</name>
    <name type="common">Damaraland mole rat</name>
    <name type="synonym">Cryptomys damarensis</name>
    <dbReference type="NCBI Taxonomy" id="885580"/>
    <lineage>
        <taxon>Eukaryota</taxon>
        <taxon>Metazoa</taxon>
        <taxon>Chordata</taxon>
        <taxon>Craniata</taxon>
        <taxon>Vertebrata</taxon>
        <taxon>Euteleostomi</taxon>
        <taxon>Mammalia</taxon>
        <taxon>Eutheria</taxon>
        <taxon>Euarchontoglires</taxon>
        <taxon>Glires</taxon>
        <taxon>Rodentia</taxon>
        <taxon>Hystricomorpha</taxon>
        <taxon>Bathyergidae</taxon>
        <taxon>Fukomys</taxon>
    </lineage>
</organism>
<evidence type="ECO:0000313" key="1">
    <source>
        <dbReference type="EMBL" id="KFO22237.1"/>
    </source>
</evidence>
<dbReference type="EMBL" id="KN124097">
    <property type="protein sequence ID" value="KFO22237.1"/>
    <property type="molecule type" value="Genomic_DNA"/>
</dbReference>
<accession>A0A091CUT2</accession>
<keyword evidence="2" id="KW-1185">Reference proteome</keyword>
<sequence>MTCKVGAQKSGKSNKDIRDLINSVHEDKGEQIIRTVPVRNANKFDMTKMRKHWEMRLKPSPDEKSS</sequence>
<evidence type="ECO:0000313" key="2">
    <source>
        <dbReference type="Proteomes" id="UP000028990"/>
    </source>
</evidence>
<reference evidence="1 2" key="1">
    <citation type="submission" date="2013-11" db="EMBL/GenBank/DDBJ databases">
        <title>The Damaraland mole rat (Fukomys damarensis) genome and evolution of African mole rats.</title>
        <authorList>
            <person name="Gladyshev V.N."/>
            <person name="Fang X."/>
        </authorList>
    </citation>
    <scope>NUCLEOTIDE SEQUENCE [LARGE SCALE GENOMIC DNA]</scope>
    <source>
        <tissue evidence="1">Liver</tissue>
    </source>
</reference>